<accession>A0A815H6T1</accession>
<dbReference type="EMBL" id="CAJOAX010004739">
    <property type="protein sequence ID" value="CAF3919216.1"/>
    <property type="molecule type" value="Genomic_DNA"/>
</dbReference>
<dbReference type="OrthoDB" id="10139188at2759"/>
<organism evidence="1 3">
    <name type="scientific">Rotaria sordida</name>
    <dbReference type="NCBI Taxonomy" id="392033"/>
    <lineage>
        <taxon>Eukaryota</taxon>
        <taxon>Metazoa</taxon>
        <taxon>Spiralia</taxon>
        <taxon>Gnathifera</taxon>
        <taxon>Rotifera</taxon>
        <taxon>Eurotatoria</taxon>
        <taxon>Bdelloidea</taxon>
        <taxon>Philodinida</taxon>
        <taxon>Philodinidae</taxon>
        <taxon>Rotaria</taxon>
    </lineage>
</organism>
<name>A0A815H6T1_9BILA</name>
<feature type="non-terminal residue" evidence="1">
    <location>
        <position position="1"/>
    </location>
</feature>
<gene>
    <name evidence="2" type="ORF">OTI717_LOCUS24730</name>
    <name evidence="1" type="ORF">RFH988_LOCUS32265</name>
</gene>
<evidence type="ECO:0000313" key="1">
    <source>
        <dbReference type="EMBL" id="CAF1350330.1"/>
    </source>
</evidence>
<dbReference type="EMBL" id="CAJNOO010003690">
    <property type="protein sequence ID" value="CAF1350330.1"/>
    <property type="molecule type" value="Genomic_DNA"/>
</dbReference>
<proteinExistence type="predicted"/>
<comment type="caution">
    <text evidence="1">The sequence shown here is derived from an EMBL/GenBank/DDBJ whole genome shotgun (WGS) entry which is preliminary data.</text>
</comment>
<reference evidence="1" key="1">
    <citation type="submission" date="2021-02" db="EMBL/GenBank/DDBJ databases">
        <authorList>
            <person name="Nowell W R."/>
        </authorList>
    </citation>
    <scope>NUCLEOTIDE SEQUENCE</scope>
</reference>
<dbReference type="Proteomes" id="UP000663823">
    <property type="component" value="Unassembled WGS sequence"/>
</dbReference>
<dbReference type="Proteomes" id="UP000663882">
    <property type="component" value="Unassembled WGS sequence"/>
</dbReference>
<dbReference type="AlphaFoldDB" id="A0A815H6T1"/>
<evidence type="ECO:0000313" key="2">
    <source>
        <dbReference type="EMBL" id="CAF3919216.1"/>
    </source>
</evidence>
<protein>
    <submittedName>
        <fullName evidence="1">Uncharacterized protein</fullName>
    </submittedName>
</protein>
<evidence type="ECO:0000313" key="3">
    <source>
        <dbReference type="Proteomes" id="UP000663882"/>
    </source>
</evidence>
<sequence length="34" mass="3955">CETDQITSYCTLSKTLLSIFEYLYQQYGLTVSNE</sequence>